<dbReference type="Proteomes" id="UP000094936">
    <property type="component" value="Unassembled WGS sequence"/>
</dbReference>
<organism evidence="1 2">
    <name type="scientific">Veronia pacifica</name>
    <dbReference type="NCBI Taxonomy" id="1080227"/>
    <lineage>
        <taxon>Bacteria</taxon>
        <taxon>Pseudomonadati</taxon>
        <taxon>Pseudomonadota</taxon>
        <taxon>Gammaproteobacteria</taxon>
        <taxon>Vibrionales</taxon>
        <taxon>Vibrionaceae</taxon>
        <taxon>Veronia</taxon>
    </lineage>
</organism>
<dbReference type="EMBL" id="LYBM01000011">
    <property type="protein sequence ID" value="ODA33946.1"/>
    <property type="molecule type" value="Genomic_DNA"/>
</dbReference>
<gene>
    <name evidence="1" type="ORF">A8L45_07800</name>
</gene>
<name>A0A1C3EL35_9GAMM</name>
<dbReference type="Gene3D" id="3.40.50.1820">
    <property type="entry name" value="alpha/beta hydrolase"/>
    <property type="match status" value="1"/>
</dbReference>
<dbReference type="STRING" id="1080227.A8L45_07800"/>
<comment type="caution">
    <text evidence="1">The sequence shown here is derived from an EMBL/GenBank/DDBJ whole genome shotgun (WGS) entry which is preliminary data.</text>
</comment>
<dbReference type="AlphaFoldDB" id="A0A1C3EL35"/>
<sequence>MTFSHWPEVADIQSIVFGIDKPCKSIHVYLHGAGGFGSGYEGQYAFPDFASLLRDEEIELEQPFIVACCMQGEYWDVNRLIPYLEYLSLQFNGADIDIMGYSRGGVGVYELLAAGGRFQSATIINSRPTSPFSFPHIPIHIIHATDDQRTPIQTIEAFTSVSGNQLTQFTAWQGDHFSIAEIAKSKIWCPV</sequence>
<accession>A0A1C3EL35</accession>
<proteinExistence type="predicted"/>
<reference evidence="1 2" key="1">
    <citation type="submission" date="2016-05" db="EMBL/GenBank/DDBJ databases">
        <title>Genomic Taxonomy of the Vibrionaceae.</title>
        <authorList>
            <person name="Gomez-Gil B."/>
            <person name="Enciso-Ibarra J."/>
        </authorList>
    </citation>
    <scope>NUCLEOTIDE SEQUENCE [LARGE SCALE GENOMIC DNA]</scope>
    <source>
        <strain evidence="1 2">CAIM 1920</strain>
    </source>
</reference>
<dbReference type="SUPFAM" id="SSF53474">
    <property type="entry name" value="alpha/beta-Hydrolases"/>
    <property type="match status" value="1"/>
</dbReference>
<protein>
    <recommendedName>
        <fullName evidence="3">Alpha/beta hydrolase</fullName>
    </recommendedName>
</protein>
<evidence type="ECO:0000313" key="2">
    <source>
        <dbReference type="Proteomes" id="UP000094936"/>
    </source>
</evidence>
<dbReference type="InterPro" id="IPR029058">
    <property type="entry name" value="AB_hydrolase_fold"/>
</dbReference>
<keyword evidence="2" id="KW-1185">Reference proteome</keyword>
<evidence type="ECO:0008006" key="3">
    <source>
        <dbReference type="Google" id="ProtNLM"/>
    </source>
</evidence>
<evidence type="ECO:0000313" key="1">
    <source>
        <dbReference type="EMBL" id="ODA33946.1"/>
    </source>
</evidence>
<dbReference type="RefSeq" id="WP_068900938.1">
    <property type="nucleotide sequence ID" value="NZ_JBHUIF010000013.1"/>
</dbReference>
<dbReference type="OrthoDB" id="9764953at2"/>